<dbReference type="HOGENOM" id="CLU_398882_0_0_9"/>
<evidence type="ECO:0000313" key="3">
    <source>
        <dbReference type="Proteomes" id="UP000005753"/>
    </source>
</evidence>
<evidence type="ECO:0008006" key="4">
    <source>
        <dbReference type="Google" id="ProtNLM"/>
    </source>
</evidence>
<protein>
    <recommendedName>
        <fullName evidence="4">LXG domain-containing protein</fullName>
    </recommendedName>
</protein>
<evidence type="ECO:0000256" key="1">
    <source>
        <dbReference type="SAM" id="Coils"/>
    </source>
</evidence>
<dbReference type="EMBL" id="CM001487">
    <property type="protein sequence ID" value="EIM56714.1"/>
    <property type="molecule type" value="Genomic_DNA"/>
</dbReference>
<keyword evidence="3" id="KW-1185">Reference proteome</keyword>
<dbReference type="OrthoDB" id="9815752at2"/>
<dbReference type="eggNOG" id="ENOG5033HD5">
    <property type="taxonomic scope" value="Bacteria"/>
</dbReference>
<reference evidence="2 3" key="2">
    <citation type="submission" date="2012-02" db="EMBL/GenBank/DDBJ databases">
        <title>Improved High-Quality Draft sequence of Eubacterium cellulosolvens 6.</title>
        <authorList>
            <consortium name="US DOE Joint Genome Institute"/>
            <person name="Lucas S."/>
            <person name="Han J."/>
            <person name="Lapidus A."/>
            <person name="Cheng J.-F."/>
            <person name="Goodwin L."/>
            <person name="Pitluck S."/>
            <person name="Peters L."/>
            <person name="Mikhailova N."/>
            <person name="Gu W."/>
            <person name="Detter J.C."/>
            <person name="Han C."/>
            <person name="Tapia R."/>
            <person name="Land M."/>
            <person name="Hauser L."/>
            <person name="Kyrpides N."/>
            <person name="Ivanova N."/>
            <person name="Pagani I."/>
            <person name="Johnson E."/>
            <person name="Mukhopadhyay B."/>
            <person name="Anderson I."/>
            <person name="Woyke T."/>
        </authorList>
    </citation>
    <scope>NUCLEOTIDE SEQUENCE [LARGE SCALE GENOMIC DNA]</scope>
    <source>
        <strain evidence="2 3">6</strain>
    </source>
</reference>
<dbReference type="Proteomes" id="UP000005753">
    <property type="component" value="Chromosome"/>
</dbReference>
<reference evidence="2 3" key="1">
    <citation type="submission" date="2010-08" db="EMBL/GenBank/DDBJ databases">
        <authorList>
            <consortium name="US DOE Joint Genome Institute (JGI-PGF)"/>
            <person name="Lucas S."/>
            <person name="Copeland A."/>
            <person name="Lapidus A."/>
            <person name="Cheng J.-F."/>
            <person name="Bruce D."/>
            <person name="Goodwin L."/>
            <person name="Pitluck S."/>
            <person name="Land M.L."/>
            <person name="Hauser L."/>
            <person name="Chang Y.-J."/>
            <person name="Anderson I.J."/>
            <person name="Johnson E."/>
            <person name="Mulhopadhyay B."/>
            <person name="Kyrpides N."/>
            <person name="Woyke T.J."/>
        </authorList>
    </citation>
    <scope>NUCLEOTIDE SEQUENCE [LARGE SCALE GENOMIC DNA]</scope>
    <source>
        <strain evidence="2 3">6</strain>
    </source>
</reference>
<keyword evidence="1" id="KW-0175">Coiled coil</keyword>
<dbReference type="AlphaFoldDB" id="I5ASE1"/>
<proteinExistence type="predicted"/>
<organism evidence="2 3">
    <name type="scientific">Eubacterium cellulosolvens (strain ATCC 43171 / JCM 9499 / 6)</name>
    <name type="common">Cillobacterium cellulosolvens</name>
    <dbReference type="NCBI Taxonomy" id="633697"/>
    <lineage>
        <taxon>Bacteria</taxon>
        <taxon>Bacillati</taxon>
        <taxon>Bacillota</taxon>
        <taxon>Clostridia</taxon>
        <taxon>Eubacteriales</taxon>
        <taxon>Eubacteriaceae</taxon>
        <taxon>Eubacterium</taxon>
    </lineage>
</organism>
<feature type="coiled-coil region" evidence="1">
    <location>
        <begin position="136"/>
        <end position="163"/>
    </location>
</feature>
<name>I5ASE1_EUBC6</name>
<evidence type="ECO:0000313" key="2">
    <source>
        <dbReference type="EMBL" id="EIM56714.1"/>
    </source>
</evidence>
<dbReference type="STRING" id="633697.EubceDRAFT1_0885"/>
<gene>
    <name evidence="2" type="ORF">EubceDRAFT1_0885</name>
</gene>
<sequence length="690" mass="74706">MGLRLLPGSVRLQCSTMVQSVQAAQKQLAVILSQIGTFTNNTEQKAASWTNMRSHFQDYEMIISAINGALDQITADCQSVSSLVGSETLDEDQLNASIQYLQQCNASLQGCIDSCNSALSTPNIDSNYASALRSSISHYQSMINSNNAKIQELQKKIQTLYQIEGATSKQFTSVSALFSAAVSGLQAVSLSYDVNSATFATVSDQSWKAVLGESYMDYLKGKMIDDQNGHLVFNEQIIMEYLKKNEKDLSEYEKRAITETMALIKDEAIRYESYEETGLDGMSIDELQSVAWLANNTDYSSFNDVSNSYKQLYVNILHGIITDPSDTSYAASIRKTVENEKVTRVDVLEKTGPDQWLTGDLYKYKMSAQVDTIGNRTKTTDSRETSVKLAFDASGAAPNIFEGKQIPQYSKTQAKKHKNPEKEADWKKIQDEINDEFEKRGLRKTFDSKKNGYRYLHPKGKYTTPKKKDCKFYDEKLAVDVSATAAVSRTWKEYGYDNGNGLIVNAKVGTAEAHASVSAGMYKMGKDGQRFWSPGVKAEVGASATAFEGEVSKQVGSDMLGVTVKGTTTVGKAEAQANAGAVLFDENHKLNPQLSAGASAEAIGGELTGKAQVDVLGGSVGVKGSVNYGIGAHADVGLKDGVVKVDIGATVGVGVSVGVEVDVGGMVNTVVDGAKAAADFIGDAWDSLWH</sequence>
<accession>I5ASE1</accession>